<dbReference type="AlphaFoldDB" id="A0A1J1H642"/>
<dbReference type="InterPro" id="IPR013954">
    <property type="entry name" value="PNK3P"/>
</dbReference>
<dbReference type="Gene3D" id="3.40.50.1000">
    <property type="entry name" value="HAD superfamily/HAD-like"/>
    <property type="match status" value="1"/>
</dbReference>
<dbReference type="GO" id="GO:0046403">
    <property type="term" value="F:polynucleotide 3'-phosphatase activity"/>
    <property type="evidence" value="ECO:0007669"/>
    <property type="project" value="TreeGrafter"/>
</dbReference>
<reference evidence="1 2" key="1">
    <citation type="submission" date="2015-04" db="EMBL/GenBank/DDBJ databases">
        <authorList>
            <consortium name="Pathogen Informatics"/>
        </authorList>
    </citation>
    <scope>NUCLEOTIDE SEQUENCE [LARGE SCALE GENOMIC DNA]</scope>
    <source>
        <strain evidence="1 2">SGS1</strain>
    </source>
</reference>
<dbReference type="GeneID" id="39735009"/>
<accession>A0A1J1H642</accession>
<dbReference type="GO" id="GO:0046404">
    <property type="term" value="F:ATP-dependent polydeoxyribonucleotide 5'-hydroxyl-kinase activity"/>
    <property type="evidence" value="ECO:0007669"/>
    <property type="project" value="TreeGrafter"/>
</dbReference>
<gene>
    <name evidence="1" type="ORF">PRELSG_0506600</name>
</gene>
<protein>
    <submittedName>
        <fullName evidence="1">Phosphatase, putative</fullName>
    </submittedName>
</protein>
<dbReference type="RefSeq" id="XP_028531917.1">
    <property type="nucleotide sequence ID" value="XM_028675316.1"/>
</dbReference>
<evidence type="ECO:0000313" key="1">
    <source>
        <dbReference type="EMBL" id="CRG98908.1"/>
    </source>
</evidence>
<dbReference type="InterPro" id="IPR023214">
    <property type="entry name" value="HAD_sf"/>
</dbReference>
<dbReference type="PANTHER" id="PTHR12083">
    <property type="entry name" value="BIFUNCTIONAL POLYNUCLEOTIDE PHOSPHATASE/KINASE"/>
    <property type="match status" value="1"/>
</dbReference>
<dbReference type="GO" id="GO:0003690">
    <property type="term" value="F:double-stranded DNA binding"/>
    <property type="evidence" value="ECO:0007669"/>
    <property type="project" value="TreeGrafter"/>
</dbReference>
<sequence>MALKFNSFSNLKVKKSVCIKYLKFLFYLKRYNFEKKWNRYYCCLFQTVDEKTTLKKLALDKFSNNLEIIKNKEFFFKKYVSYLLSKPIKIASFDFDGTLINSHSNNHQNNLLYDKNVLNTLYNLKSEYKIIIFSNQTNVSSCVNDYDHLRFQKLPNFFIKIQNFKNSLKYFYTLFCNTKKSNFSYLNNSNKTKSKLYLFFLNLKNKLGHDEYNYLCRKYNFYFFNHIILNQKKYNYLEKKKRNLKKNINKKFYLKENSRNNKRNSFNFIHYFFSIGKCGIEEIDIFTKPNWGQFGLYICLEAMKYLIILNFYFRDSFELLKKDLSNLENEELRSFVLLSIDIFNIDEIRELTKNIKRKNFYIDKMSLRILDIYVNFLLKKTKPYILIKQKYPNSILIDFFLNDQIKTIIKNKKEIWNLLNDNENLKYLIFCLMYKNKIMKNLMKHFSSLLFNFKNSFYVGNNIGRHFDKSDIDLKVID</sequence>
<organism evidence="1 2">
    <name type="scientific">Plasmodium relictum</name>
    <dbReference type="NCBI Taxonomy" id="85471"/>
    <lineage>
        <taxon>Eukaryota</taxon>
        <taxon>Sar</taxon>
        <taxon>Alveolata</taxon>
        <taxon>Apicomplexa</taxon>
        <taxon>Aconoidasida</taxon>
        <taxon>Haemosporida</taxon>
        <taxon>Plasmodiidae</taxon>
        <taxon>Plasmodium</taxon>
        <taxon>Plasmodium (Haemamoeba)</taxon>
    </lineage>
</organism>
<dbReference type="GO" id="GO:0006281">
    <property type="term" value="P:DNA repair"/>
    <property type="evidence" value="ECO:0007669"/>
    <property type="project" value="TreeGrafter"/>
</dbReference>
<dbReference type="SUPFAM" id="SSF56784">
    <property type="entry name" value="HAD-like"/>
    <property type="match status" value="1"/>
</dbReference>
<dbReference type="EMBL" id="LN835300">
    <property type="protein sequence ID" value="CRG98908.1"/>
    <property type="molecule type" value="Genomic_DNA"/>
</dbReference>
<dbReference type="InterPro" id="IPR036412">
    <property type="entry name" value="HAD-like_sf"/>
</dbReference>
<keyword evidence="2" id="KW-1185">Reference proteome</keyword>
<dbReference type="Pfam" id="PF08645">
    <property type="entry name" value="PNK3P"/>
    <property type="match status" value="1"/>
</dbReference>
<dbReference type="PANTHER" id="PTHR12083:SF9">
    <property type="entry name" value="BIFUNCTIONAL POLYNUCLEOTIDE PHOSPHATASE_KINASE"/>
    <property type="match status" value="1"/>
</dbReference>
<dbReference type="Proteomes" id="UP000220158">
    <property type="component" value="Chromosome 5"/>
</dbReference>
<dbReference type="KEGG" id="prel:PRELSG_0506600"/>
<evidence type="ECO:0000313" key="2">
    <source>
        <dbReference type="Proteomes" id="UP000220158"/>
    </source>
</evidence>
<proteinExistence type="predicted"/>
<name>A0A1J1H642_PLARL</name>
<dbReference type="VEuPathDB" id="PlasmoDB:PRELSG_0506600"/>
<dbReference type="OrthoDB" id="19045at2759"/>